<comment type="caution">
    <text evidence="6">The sequence shown here is derived from an EMBL/GenBank/DDBJ whole genome shotgun (WGS) entry which is preliminary data.</text>
</comment>
<evidence type="ECO:0000256" key="2">
    <source>
        <dbReference type="ARBA" id="ARBA00022729"/>
    </source>
</evidence>
<dbReference type="InterPro" id="IPR032675">
    <property type="entry name" value="LRR_dom_sf"/>
</dbReference>
<dbReference type="Proteomes" id="UP000825729">
    <property type="component" value="Unassembled WGS sequence"/>
</dbReference>
<dbReference type="SUPFAM" id="SSF52058">
    <property type="entry name" value="L domain-like"/>
    <property type="match status" value="1"/>
</dbReference>
<dbReference type="GO" id="GO:0016020">
    <property type="term" value="C:membrane"/>
    <property type="evidence" value="ECO:0007669"/>
    <property type="project" value="UniProtKB-SubCell"/>
</dbReference>
<evidence type="ECO:0000256" key="5">
    <source>
        <dbReference type="ARBA" id="ARBA00023180"/>
    </source>
</evidence>
<keyword evidence="5" id="KW-0325">Glycoprotein</keyword>
<name>A0AAV7F1E9_ARIFI</name>
<keyword evidence="3" id="KW-0677">Repeat</keyword>
<keyword evidence="4" id="KW-0472">Membrane</keyword>
<proteinExistence type="predicted"/>
<gene>
    <name evidence="6" type="ORF">H6P81_006580</name>
</gene>
<dbReference type="PANTHER" id="PTHR45974:SF242">
    <property type="entry name" value="LEUCINE-RICH REPEAT PROTEIN KINASE FAMILY PROTEIN"/>
    <property type="match status" value="1"/>
</dbReference>
<evidence type="ECO:0000256" key="3">
    <source>
        <dbReference type="ARBA" id="ARBA00022737"/>
    </source>
</evidence>
<dbReference type="PANTHER" id="PTHR45974">
    <property type="entry name" value="RECEPTOR-LIKE PROTEIN 55"/>
    <property type="match status" value="1"/>
</dbReference>
<reference evidence="6 7" key="1">
    <citation type="submission" date="2021-07" db="EMBL/GenBank/DDBJ databases">
        <title>The Aristolochia fimbriata genome: insights into angiosperm evolution, floral development and chemical biosynthesis.</title>
        <authorList>
            <person name="Jiao Y."/>
        </authorList>
    </citation>
    <scope>NUCLEOTIDE SEQUENCE [LARGE SCALE GENOMIC DNA]</scope>
    <source>
        <strain evidence="6">IBCAS-2021</strain>
        <tissue evidence="6">Leaf</tissue>
    </source>
</reference>
<evidence type="ECO:0000256" key="1">
    <source>
        <dbReference type="ARBA" id="ARBA00004370"/>
    </source>
</evidence>
<evidence type="ECO:0000256" key="4">
    <source>
        <dbReference type="ARBA" id="ARBA00023136"/>
    </source>
</evidence>
<organism evidence="6 7">
    <name type="scientific">Aristolochia fimbriata</name>
    <name type="common">White veined hardy Dutchman's pipe vine</name>
    <dbReference type="NCBI Taxonomy" id="158543"/>
    <lineage>
        <taxon>Eukaryota</taxon>
        <taxon>Viridiplantae</taxon>
        <taxon>Streptophyta</taxon>
        <taxon>Embryophyta</taxon>
        <taxon>Tracheophyta</taxon>
        <taxon>Spermatophyta</taxon>
        <taxon>Magnoliopsida</taxon>
        <taxon>Magnoliidae</taxon>
        <taxon>Piperales</taxon>
        <taxon>Aristolochiaceae</taxon>
        <taxon>Aristolochia</taxon>
    </lineage>
</organism>
<protein>
    <submittedName>
        <fullName evidence="6">Uncharacterized protein</fullName>
    </submittedName>
</protein>
<dbReference type="Pfam" id="PF00560">
    <property type="entry name" value="LRR_1"/>
    <property type="match status" value="1"/>
</dbReference>
<keyword evidence="7" id="KW-1185">Reference proteome</keyword>
<dbReference type="AlphaFoldDB" id="A0AAV7F1E9"/>
<keyword evidence="2" id="KW-0732">Signal</keyword>
<evidence type="ECO:0000313" key="7">
    <source>
        <dbReference type="Proteomes" id="UP000825729"/>
    </source>
</evidence>
<sequence>MDSLYYVDMSNNSFDSSEAPTWFSNLRSLTALVLEGGSFTGPIPEDLFSAPQLQLVKLGNNSFNGTLDMGNSISSNLELVDLQFNNISSLSSAYNNTLLPYGNLDLTISYHLLTTSQHTRNFRESSDKLLHFIGPSCIFIGFGFHRRDKEDLRPWKASRISKEMVERGKPMADFRLVILNG</sequence>
<evidence type="ECO:0000313" key="6">
    <source>
        <dbReference type="EMBL" id="KAG9453676.1"/>
    </source>
</evidence>
<dbReference type="Gene3D" id="3.80.10.10">
    <property type="entry name" value="Ribonuclease Inhibitor"/>
    <property type="match status" value="1"/>
</dbReference>
<accession>A0AAV7F1E9</accession>
<comment type="subcellular location">
    <subcellularLocation>
        <location evidence="1">Membrane</location>
    </subcellularLocation>
</comment>
<dbReference type="InterPro" id="IPR001611">
    <property type="entry name" value="Leu-rich_rpt"/>
</dbReference>
<dbReference type="EMBL" id="JAINDJ010000003">
    <property type="protein sequence ID" value="KAG9453676.1"/>
    <property type="molecule type" value="Genomic_DNA"/>
</dbReference>